<dbReference type="RefSeq" id="WP_200822382.1">
    <property type="nucleotide sequence ID" value="NZ_FCOL02000140.1"/>
</dbReference>
<dbReference type="InterPro" id="IPR038717">
    <property type="entry name" value="Tc1-like_DDE_dom"/>
</dbReference>
<dbReference type="AlphaFoldDB" id="A0A158KVU7"/>
<feature type="domain" description="Winged helix-turn helix" evidence="3">
    <location>
        <begin position="99"/>
        <end position="156"/>
    </location>
</feature>
<dbReference type="EMBL" id="FCOL02000140">
    <property type="protein sequence ID" value="SAL84833.1"/>
    <property type="molecule type" value="Genomic_DNA"/>
</dbReference>
<evidence type="ECO:0000259" key="3">
    <source>
        <dbReference type="Pfam" id="PF13592"/>
    </source>
</evidence>
<dbReference type="Gene3D" id="3.30.420.10">
    <property type="entry name" value="Ribonuclease H-like superfamily/Ribonuclease H"/>
    <property type="match status" value="1"/>
</dbReference>
<dbReference type="GO" id="GO:0003676">
    <property type="term" value="F:nucleic acid binding"/>
    <property type="evidence" value="ECO:0007669"/>
    <property type="project" value="InterPro"/>
</dbReference>
<dbReference type="NCBIfam" id="NF033545">
    <property type="entry name" value="transpos_IS630"/>
    <property type="match status" value="1"/>
</dbReference>
<evidence type="ECO:0000313" key="5">
    <source>
        <dbReference type="Proteomes" id="UP000054925"/>
    </source>
</evidence>
<dbReference type="InterPro" id="IPR036397">
    <property type="entry name" value="RNaseH_sf"/>
</dbReference>
<evidence type="ECO:0000259" key="2">
    <source>
        <dbReference type="Pfam" id="PF13518"/>
    </source>
</evidence>
<dbReference type="InterPro" id="IPR009057">
    <property type="entry name" value="Homeodomain-like_sf"/>
</dbReference>
<feature type="domain" description="Insertion element IS150 protein InsJ-like helix-turn-helix" evidence="2">
    <location>
        <begin position="22"/>
        <end position="69"/>
    </location>
</feature>
<dbReference type="Pfam" id="PF13358">
    <property type="entry name" value="DDE_3"/>
    <property type="match status" value="1"/>
</dbReference>
<proteinExistence type="predicted"/>
<evidence type="ECO:0000259" key="1">
    <source>
        <dbReference type="Pfam" id="PF13358"/>
    </source>
</evidence>
<dbReference type="Pfam" id="PF13518">
    <property type="entry name" value="HTH_28"/>
    <property type="match status" value="1"/>
</dbReference>
<protein>
    <submittedName>
        <fullName evidence="4">Helix-turn-helix, type 11 domain-containing protein</fullName>
    </submittedName>
</protein>
<accession>A0A158KVU7</accession>
<comment type="caution">
    <text evidence="4">The sequence shown here is derived from an EMBL/GenBank/DDBJ whole genome shotgun (WGS) entry which is preliminary data.</text>
</comment>
<dbReference type="SUPFAM" id="SSF46689">
    <property type="entry name" value="Homeodomain-like"/>
    <property type="match status" value="1"/>
</dbReference>
<dbReference type="InterPro" id="IPR047655">
    <property type="entry name" value="Transpos_IS630-like"/>
</dbReference>
<dbReference type="Proteomes" id="UP000054925">
    <property type="component" value="Unassembled WGS sequence"/>
</dbReference>
<reference evidence="4" key="1">
    <citation type="submission" date="2016-01" db="EMBL/GenBank/DDBJ databases">
        <authorList>
            <person name="Peeters C."/>
        </authorList>
    </citation>
    <scope>NUCLEOTIDE SEQUENCE [LARGE SCALE GENOMIC DNA]</scope>
    <source>
        <strain evidence="4">LMG 22937</strain>
    </source>
</reference>
<dbReference type="Pfam" id="PF13592">
    <property type="entry name" value="HTH_33"/>
    <property type="match status" value="1"/>
</dbReference>
<dbReference type="InterPro" id="IPR025959">
    <property type="entry name" value="Winged_HTH_dom"/>
</dbReference>
<sequence length="332" mass="37363">MNTKTDARKLDQATQAHLRKMVVQAVRGGMTRVDAARTYGVSLRAVGNWTKSAREGGFRALRPGKRGRRPGSGHLTHRQAVSIRKLIIERMPDQLALPFYLWTRESVAQLIQREYGVKVSKWTAGRYLKAWGMSAQKPVRRAYERNDAAIERWLKEDYPRIAKEAKQEQATIYWGDEMGLRSDHVSGTSFALKGETPVVRATGKRFGCNMISAITNRGELSFMVFEGTFRNATFIEFMKRLLKQATRKIYLIVDGHPVHRSVTVKKFVADNATRLRLIRLPGYCPELSATRVAVRRASSGMQLAVKLVSVLSRTACRTVTCCTTSSCLPGRA</sequence>
<keyword evidence="5" id="KW-1185">Reference proteome</keyword>
<gene>
    <name evidence="4" type="ORF">AWB67_06781</name>
</gene>
<name>A0A158KVU7_9BURK</name>
<feature type="domain" description="Tc1-like transposase DDE" evidence="1">
    <location>
        <begin position="172"/>
        <end position="288"/>
    </location>
</feature>
<organism evidence="4 5">
    <name type="scientific">Caballeronia terrestris</name>
    <dbReference type="NCBI Taxonomy" id="1226301"/>
    <lineage>
        <taxon>Bacteria</taxon>
        <taxon>Pseudomonadati</taxon>
        <taxon>Pseudomonadota</taxon>
        <taxon>Betaproteobacteria</taxon>
        <taxon>Burkholderiales</taxon>
        <taxon>Burkholderiaceae</taxon>
        <taxon>Caballeronia</taxon>
    </lineage>
</organism>
<evidence type="ECO:0000313" key="4">
    <source>
        <dbReference type="EMBL" id="SAL84833.1"/>
    </source>
</evidence>
<dbReference type="InterPro" id="IPR055247">
    <property type="entry name" value="InsJ-like_HTH"/>
</dbReference>